<protein>
    <submittedName>
        <fullName evidence="1">5247_t:CDS:1</fullName>
    </submittedName>
</protein>
<name>A0ACA9LZ76_9GLOM</name>
<evidence type="ECO:0000313" key="2">
    <source>
        <dbReference type="Proteomes" id="UP000789860"/>
    </source>
</evidence>
<comment type="caution">
    <text evidence="1">The sequence shown here is derived from an EMBL/GenBank/DDBJ whole genome shotgun (WGS) entry which is preliminary data.</text>
</comment>
<organism evidence="1 2">
    <name type="scientific">Scutellospora calospora</name>
    <dbReference type="NCBI Taxonomy" id="85575"/>
    <lineage>
        <taxon>Eukaryota</taxon>
        <taxon>Fungi</taxon>
        <taxon>Fungi incertae sedis</taxon>
        <taxon>Mucoromycota</taxon>
        <taxon>Glomeromycotina</taxon>
        <taxon>Glomeromycetes</taxon>
        <taxon>Diversisporales</taxon>
        <taxon>Gigasporaceae</taxon>
        <taxon>Scutellospora</taxon>
    </lineage>
</organism>
<keyword evidence="2" id="KW-1185">Reference proteome</keyword>
<dbReference type="EMBL" id="CAJVPM010009044">
    <property type="protein sequence ID" value="CAG8560731.1"/>
    <property type="molecule type" value="Genomic_DNA"/>
</dbReference>
<sequence length="146" mass="16688">NLSNAQNAPPPRYGYFNMVPWSILDNHITGENCDSIWPRRQEKGNTTRAEQILCKRSGTLKILIKPCCFVFAHPCPTQKVRRTIESHKSMSQISKCEGQDKALCKNKLVVVDIFVNESNCYYLALSLLMGDSLEEVKLNHEKDKLF</sequence>
<dbReference type="Proteomes" id="UP000789860">
    <property type="component" value="Unassembled WGS sequence"/>
</dbReference>
<evidence type="ECO:0000313" key="1">
    <source>
        <dbReference type="EMBL" id="CAG8560731.1"/>
    </source>
</evidence>
<reference evidence="1" key="1">
    <citation type="submission" date="2021-06" db="EMBL/GenBank/DDBJ databases">
        <authorList>
            <person name="Kallberg Y."/>
            <person name="Tangrot J."/>
            <person name="Rosling A."/>
        </authorList>
    </citation>
    <scope>NUCLEOTIDE SEQUENCE</scope>
    <source>
        <strain evidence="1">AU212A</strain>
    </source>
</reference>
<proteinExistence type="predicted"/>
<feature type="non-terminal residue" evidence="1">
    <location>
        <position position="1"/>
    </location>
</feature>
<accession>A0ACA9LZ76</accession>
<gene>
    <name evidence="1" type="ORF">SCALOS_LOCUS5497</name>
</gene>